<feature type="transmembrane region" description="Helical" evidence="3">
    <location>
        <begin position="134"/>
        <end position="167"/>
    </location>
</feature>
<dbReference type="SMART" id="SM00184">
    <property type="entry name" value="RING"/>
    <property type="match status" value="1"/>
</dbReference>
<dbReference type="PANTHER" id="PTHR46225:SF19">
    <property type="entry name" value="RING-TYPE DOMAIN-CONTAINING PROTEIN"/>
    <property type="match status" value="1"/>
</dbReference>
<dbReference type="GO" id="GO:0008270">
    <property type="term" value="F:zinc ion binding"/>
    <property type="evidence" value="ECO:0007669"/>
    <property type="project" value="UniProtKB-KW"/>
</dbReference>
<keyword evidence="6" id="KW-1185">Reference proteome</keyword>
<comment type="caution">
    <text evidence="5">The sequence shown here is derived from an EMBL/GenBank/DDBJ whole genome shotgun (WGS) entry which is preliminary data.</text>
</comment>
<feature type="transmembrane region" description="Helical" evidence="3">
    <location>
        <begin position="64"/>
        <end position="83"/>
    </location>
</feature>
<dbReference type="SUPFAM" id="SSF57850">
    <property type="entry name" value="RING/U-box"/>
    <property type="match status" value="1"/>
</dbReference>
<gene>
    <name evidence="5" type="ORF">BG006_005891</name>
</gene>
<feature type="transmembrane region" description="Helical" evidence="3">
    <location>
        <begin position="104"/>
        <end position="122"/>
    </location>
</feature>
<keyword evidence="3" id="KW-0472">Membrane</keyword>
<organism evidence="5 6">
    <name type="scientific">Podila minutissima</name>
    <dbReference type="NCBI Taxonomy" id="64525"/>
    <lineage>
        <taxon>Eukaryota</taxon>
        <taxon>Fungi</taxon>
        <taxon>Fungi incertae sedis</taxon>
        <taxon>Mucoromycota</taxon>
        <taxon>Mortierellomycotina</taxon>
        <taxon>Mortierellomycetes</taxon>
        <taxon>Mortierellales</taxon>
        <taxon>Mortierellaceae</taxon>
        <taxon>Podila</taxon>
    </lineage>
</organism>
<dbReference type="InterPro" id="IPR013083">
    <property type="entry name" value="Znf_RING/FYVE/PHD"/>
</dbReference>
<proteinExistence type="predicted"/>
<evidence type="ECO:0000313" key="6">
    <source>
        <dbReference type="Proteomes" id="UP000696485"/>
    </source>
</evidence>
<evidence type="ECO:0000256" key="3">
    <source>
        <dbReference type="SAM" id="Phobius"/>
    </source>
</evidence>
<evidence type="ECO:0000313" key="5">
    <source>
        <dbReference type="EMBL" id="KAF9331227.1"/>
    </source>
</evidence>
<dbReference type="PANTHER" id="PTHR46225">
    <property type="entry name" value="C3H4 TYPE ZINC FINGER PROTEIN"/>
    <property type="match status" value="1"/>
</dbReference>
<dbReference type="AlphaFoldDB" id="A0A9P5SJG8"/>
<protein>
    <recommendedName>
        <fullName evidence="4">RING-type domain-containing protein</fullName>
    </recommendedName>
</protein>
<evidence type="ECO:0000256" key="1">
    <source>
        <dbReference type="PROSITE-ProRule" id="PRU00175"/>
    </source>
</evidence>
<reference evidence="5" key="1">
    <citation type="journal article" date="2020" name="Fungal Divers.">
        <title>Resolving the Mortierellaceae phylogeny through synthesis of multi-gene phylogenetics and phylogenomics.</title>
        <authorList>
            <person name="Vandepol N."/>
            <person name="Liber J."/>
            <person name="Desiro A."/>
            <person name="Na H."/>
            <person name="Kennedy M."/>
            <person name="Barry K."/>
            <person name="Grigoriev I.V."/>
            <person name="Miller A.N."/>
            <person name="O'Donnell K."/>
            <person name="Stajich J.E."/>
            <person name="Bonito G."/>
        </authorList>
    </citation>
    <scope>NUCLEOTIDE SEQUENCE</scope>
    <source>
        <strain evidence="5">NVP1</strain>
    </source>
</reference>
<keyword evidence="1" id="KW-0479">Metal-binding</keyword>
<feature type="domain" description="RING-type" evidence="4">
    <location>
        <begin position="307"/>
        <end position="348"/>
    </location>
</feature>
<dbReference type="Gene3D" id="3.30.40.10">
    <property type="entry name" value="Zinc/RING finger domain, C3HC4 (zinc finger)"/>
    <property type="match status" value="1"/>
</dbReference>
<keyword evidence="3" id="KW-0812">Transmembrane</keyword>
<keyword evidence="1" id="KW-0863">Zinc-finger</keyword>
<keyword evidence="1" id="KW-0862">Zinc</keyword>
<dbReference type="PROSITE" id="PS50089">
    <property type="entry name" value="ZF_RING_2"/>
    <property type="match status" value="1"/>
</dbReference>
<keyword evidence="3" id="KW-1133">Transmembrane helix</keyword>
<evidence type="ECO:0000259" key="4">
    <source>
        <dbReference type="PROSITE" id="PS50089"/>
    </source>
</evidence>
<sequence length="370" mass="40883">MSILRPRYSLRNNCINHIRNLHRHLYQRTPQKNPVAHDHLDDADKVVVLILDGQAADVLLKSLVILYALKAVISLPFTIFAHMNPRRQGEPLRARDILLERYRTMMEIAGTCLFFLSNYFLFSKPGWRNEAPATFFLCVANVAIGYIVILIPVLLCLAVILCLPLVVRIMRYLDIGPVVGIKGATEEMIAAIPIVIYKKPVEPEASPATVVDMGNPTPSGFQGERIEPVTLSSSSTPGHFPSPSTSSPPQLTSSSVAPSPGRRSKGGFLGFFMKGRKQSKGKKPSEGSSPTPAVEYLTLSDAQDAVCAICLCDYEDDEELRKMACTHYFHKECVDEWLRLHKNCPLCKRDIEDLEGTASGASSRSPTTST</sequence>
<dbReference type="Proteomes" id="UP000696485">
    <property type="component" value="Unassembled WGS sequence"/>
</dbReference>
<feature type="compositionally biased region" description="Low complexity" evidence="2">
    <location>
        <begin position="232"/>
        <end position="255"/>
    </location>
</feature>
<feature type="region of interest" description="Disordered" evidence="2">
    <location>
        <begin position="231"/>
        <end position="264"/>
    </location>
</feature>
<evidence type="ECO:0000256" key="2">
    <source>
        <dbReference type="SAM" id="MobiDB-lite"/>
    </source>
</evidence>
<accession>A0A9P5SJG8</accession>
<name>A0A9P5SJG8_9FUNG</name>
<dbReference type="Pfam" id="PF13639">
    <property type="entry name" value="zf-RING_2"/>
    <property type="match status" value="1"/>
</dbReference>
<dbReference type="InterPro" id="IPR001841">
    <property type="entry name" value="Znf_RING"/>
</dbReference>
<dbReference type="EMBL" id="JAAAUY010000339">
    <property type="protein sequence ID" value="KAF9331227.1"/>
    <property type="molecule type" value="Genomic_DNA"/>
</dbReference>